<dbReference type="Gene3D" id="3.30.2310.20">
    <property type="entry name" value="RelE-like"/>
    <property type="match status" value="1"/>
</dbReference>
<gene>
    <name evidence="1" type="ORF">COW81_03140</name>
</gene>
<protein>
    <submittedName>
        <fullName evidence="1">Plasmid stabilization protein</fullName>
    </submittedName>
</protein>
<sequence length="79" mass="9318">MNKLDKFLSKLDKKTRYEIEKTINVILGGDFSKFDIKKLKGKHNLFRVRVGKVRIVFKYAKDGNFVQSISFRNDTTYNL</sequence>
<dbReference type="PANTHER" id="PTHR38813:SF1">
    <property type="entry name" value="TOXIN RELE1-RELATED"/>
    <property type="match status" value="1"/>
</dbReference>
<dbReference type="AlphaFoldDB" id="A0A2H0DXK4"/>
<dbReference type="InterPro" id="IPR052747">
    <property type="entry name" value="TA_system_RelE_toxin"/>
</dbReference>
<comment type="caution">
    <text evidence="1">The sequence shown here is derived from an EMBL/GenBank/DDBJ whole genome shotgun (WGS) entry which is preliminary data.</text>
</comment>
<reference evidence="1 2" key="1">
    <citation type="submission" date="2017-09" db="EMBL/GenBank/DDBJ databases">
        <title>Depth-based differentiation of microbial function through sediment-hosted aquifers and enrichment of novel symbionts in the deep terrestrial subsurface.</title>
        <authorList>
            <person name="Probst A.J."/>
            <person name="Ladd B."/>
            <person name="Jarett J.K."/>
            <person name="Geller-Mcgrath D.E."/>
            <person name="Sieber C.M."/>
            <person name="Emerson J.B."/>
            <person name="Anantharaman K."/>
            <person name="Thomas B.C."/>
            <person name="Malmstrom R."/>
            <person name="Stieglmeier M."/>
            <person name="Klingl A."/>
            <person name="Woyke T."/>
            <person name="Ryan C.M."/>
            <person name="Banfield J.F."/>
        </authorList>
    </citation>
    <scope>NUCLEOTIDE SEQUENCE [LARGE SCALE GENOMIC DNA]</scope>
    <source>
        <strain evidence="1">CG22_combo_CG10-13_8_21_14_all_36_13</strain>
    </source>
</reference>
<name>A0A2H0DXK4_9BACT</name>
<dbReference type="InterPro" id="IPR035093">
    <property type="entry name" value="RelE/ParE_toxin_dom_sf"/>
</dbReference>
<proteinExistence type="predicted"/>
<dbReference type="SUPFAM" id="SSF143011">
    <property type="entry name" value="RelE-like"/>
    <property type="match status" value="1"/>
</dbReference>
<evidence type="ECO:0000313" key="1">
    <source>
        <dbReference type="EMBL" id="PIP86897.1"/>
    </source>
</evidence>
<evidence type="ECO:0000313" key="2">
    <source>
        <dbReference type="Proteomes" id="UP000231143"/>
    </source>
</evidence>
<dbReference type="PANTHER" id="PTHR38813">
    <property type="match status" value="1"/>
</dbReference>
<dbReference type="EMBL" id="PCTT01000042">
    <property type="protein sequence ID" value="PIP86897.1"/>
    <property type="molecule type" value="Genomic_DNA"/>
</dbReference>
<organism evidence="1 2">
    <name type="scientific">Candidatus Campbellbacteria bacterium CG22_combo_CG10-13_8_21_14_all_36_13</name>
    <dbReference type="NCBI Taxonomy" id="1974529"/>
    <lineage>
        <taxon>Bacteria</taxon>
        <taxon>Candidatus Campbelliibacteriota</taxon>
    </lineage>
</organism>
<accession>A0A2H0DXK4</accession>
<dbReference type="Proteomes" id="UP000231143">
    <property type="component" value="Unassembled WGS sequence"/>
</dbReference>